<sequence length="218" mass="24023">MPPMPPCSRSSIGALLIWYCTASARKQIEYRAMLVFQRLIRFYDSFILVSALMAGLSVGALTFDEFHPSTNAIDRAAEGFFTSATCSAVVAVMLAVMLSFRFEGHVSATRLDFIIAWSPLVLLDWSIVGVLLGMSTWYWQKNASWRAGMLVGSVAILLCFSIWVAFMVWQKMGDKGGLGEEGSKAFREVKQGSRDEQAKTTSPNTVLSPVMMHVASEA</sequence>
<protein>
    <submittedName>
        <fullName evidence="2">Uncharacterized protein</fullName>
    </submittedName>
</protein>
<evidence type="ECO:0000313" key="3">
    <source>
        <dbReference type="Proteomes" id="UP000178129"/>
    </source>
</evidence>
<evidence type="ECO:0000313" key="2">
    <source>
        <dbReference type="EMBL" id="CZT04226.1"/>
    </source>
</evidence>
<name>A0A1E1L152_9HELO</name>
<evidence type="ECO:0000256" key="1">
    <source>
        <dbReference type="SAM" id="Phobius"/>
    </source>
</evidence>
<keyword evidence="1" id="KW-0812">Transmembrane</keyword>
<dbReference type="Proteomes" id="UP000178129">
    <property type="component" value="Unassembled WGS sequence"/>
</dbReference>
<organism evidence="2 3">
    <name type="scientific">Rhynchosporium graminicola</name>
    <dbReference type="NCBI Taxonomy" id="2792576"/>
    <lineage>
        <taxon>Eukaryota</taxon>
        <taxon>Fungi</taxon>
        <taxon>Dikarya</taxon>
        <taxon>Ascomycota</taxon>
        <taxon>Pezizomycotina</taxon>
        <taxon>Leotiomycetes</taxon>
        <taxon>Helotiales</taxon>
        <taxon>Ploettnerulaceae</taxon>
        <taxon>Rhynchosporium</taxon>
    </lineage>
</organism>
<proteinExistence type="predicted"/>
<gene>
    <name evidence="2" type="ORF">RCO7_10652</name>
</gene>
<dbReference type="AlphaFoldDB" id="A0A1E1L152"/>
<dbReference type="InParanoid" id="A0A1E1L152"/>
<accession>A0A1E1L152</accession>
<feature type="transmembrane region" description="Helical" evidence="1">
    <location>
        <begin position="80"/>
        <end position="102"/>
    </location>
</feature>
<dbReference type="EMBL" id="FJUW01000031">
    <property type="protein sequence ID" value="CZT04226.1"/>
    <property type="molecule type" value="Genomic_DNA"/>
</dbReference>
<feature type="transmembrane region" description="Helical" evidence="1">
    <location>
        <begin position="40"/>
        <end position="60"/>
    </location>
</feature>
<feature type="transmembrane region" description="Helical" evidence="1">
    <location>
        <begin position="114"/>
        <end position="139"/>
    </location>
</feature>
<reference evidence="3" key="1">
    <citation type="submission" date="2016-03" db="EMBL/GenBank/DDBJ databases">
        <authorList>
            <person name="Ploux O."/>
        </authorList>
    </citation>
    <scope>NUCLEOTIDE SEQUENCE [LARGE SCALE GENOMIC DNA]</scope>
    <source>
        <strain evidence="3">UK7</strain>
    </source>
</reference>
<keyword evidence="1" id="KW-1133">Transmembrane helix</keyword>
<feature type="transmembrane region" description="Helical" evidence="1">
    <location>
        <begin position="145"/>
        <end position="169"/>
    </location>
</feature>
<keyword evidence="3" id="KW-1185">Reference proteome</keyword>
<keyword evidence="1" id="KW-0472">Membrane</keyword>
<comment type="caution">
    <text evidence="2">The sequence shown here is derived from an EMBL/GenBank/DDBJ whole genome shotgun (WGS) entry which is preliminary data.</text>
</comment>